<dbReference type="EnsemblPlants" id="Zm00001eb378910_T001">
    <property type="protein sequence ID" value="Zm00001eb378910_P001"/>
    <property type="gene ID" value="Zm00001eb378910"/>
</dbReference>
<evidence type="ECO:0000313" key="3">
    <source>
        <dbReference type="EnsemblPlants" id="Zm00001eb378910_P001"/>
    </source>
</evidence>
<dbReference type="Proteomes" id="UP000007305">
    <property type="component" value="Chromosome 9"/>
</dbReference>
<dbReference type="GeneID" id="100382496"/>
<evidence type="ECO:0000313" key="2">
    <source>
        <dbReference type="EMBL" id="ACN29245.1"/>
    </source>
</evidence>
<name>C0P8C9_MAIZE</name>
<protein>
    <submittedName>
        <fullName evidence="2 3">Uncharacterized protein</fullName>
    </submittedName>
</protein>
<reference evidence="2" key="1">
    <citation type="journal article" date="2009" name="PLoS Genet.">
        <title>Sequencing, mapping, and analysis of 27,455 maize full-length cDNAs.</title>
        <authorList>
            <person name="Soderlund C."/>
            <person name="Descour A."/>
            <person name="Kudrna D."/>
            <person name="Bomhoff M."/>
            <person name="Boyd L."/>
            <person name="Currie J."/>
            <person name="Angelova A."/>
            <person name="Collura K."/>
            <person name="Wissotski M."/>
            <person name="Ashley E."/>
            <person name="Morrow D."/>
            <person name="Fernandes J."/>
            <person name="Walbot V."/>
            <person name="Yu Y."/>
        </authorList>
    </citation>
    <scope>NUCLEOTIDE SEQUENCE</scope>
    <source>
        <strain evidence="2">B73</strain>
    </source>
</reference>
<dbReference type="EMBL" id="BT064548">
    <property type="protein sequence ID" value="ACN29245.1"/>
    <property type="molecule type" value="mRNA"/>
</dbReference>
<feature type="region of interest" description="Disordered" evidence="1">
    <location>
        <begin position="1"/>
        <end position="82"/>
    </location>
</feature>
<keyword evidence="4" id="KW-1185">Reference proteome</keyword>
<evidence type="ECO:0000256" key="1">
    <source>
        <dbReference type="SAM" id="MobiDB-lite"/>
    </source>
</evidence>
<reference evidence="3" key="4">
    <citation type="submission" date="2021-05" db="UniProtKB">
        <authorList>
            <consortium name="EnsemblPlants"/>
        </authorList>
    </citation>
    <scope>IDENTIFICATION</scope>
    <source>
        <strain evidence="3">cv. B73</strain>
    </source>
</reference>
<reference evidence="4" key="2">
    <citation type="journal article" date="2009" name="Science">
        <title>The B73 maize genome: complexity, diversity, and dynamics.</title>
        <authorList>
            <person name="Schnable P.S."/>
            <person name="Ware D."/>
            <person name="Fulton R.S."/>
            <person name="Stein J.C."/>
            <person name="Wei F."/>
            <person name="Pasternak S."/>
            <person name="Liang C."/>
            <person name="Zhang J."/>
            <person name="Fulton L."/>
            <person name="Graves T.A."/>
            <person name="Minx P."/>
            <person name="Reily A.D."/>
            <person name="Courtney L."/>
            <person name="Kruchowski S.S."/>
            <person name="Tomlinson C."/>
            <person name="Strong C."/>
            <person name="Delehaunty K."/>
            <person name="Fronick C."/>
            <person name="Courtney B."/>
            <person name="Rock S.M."/>
            <person name="Belter E."/>
            <person name="Du F."/>
            <person name="Kim K."/>
            <person name="Abbott R.M."/>
            <person name="Cotton M."/>
            <person name="Levy A."/>
            <person name="Marchetto P."/>
            <person name="Ochoa K."/>
            <person name="Jackson S.M."/>
            <person name="Gillam B."/>
            <person name="Chen W."/>
            <person name="Yan L."/>
            <person name="Higginbotham J."/>
            <person name="Cardenas M."/>
            <person name="Waligorski J."/>
            <person name="Applebaum E."/>
            <person name="Phelps L."/>
            <person name="Falcone J."/>
            <person name="Kanchi K."/>
            <person name="Thane T."/>
            <person name="Scimone A."/>
            <person name="Thane N."/>
            <person name="Henke J."/>
            <person name="Wang T."/>
            <person name="Ruppert J."/>
            <person name="Shah N."/>
            <person name="Rotter K."/>
            <person name="Hodges J."/>
            <person name="Ingenthron E."/>
            <person name="Cordes M."/>
            <person name="Kohlberg S."/>
            <person name="Sgro J."/>
            <person name="Delgado B."/>
            <person name="Mead K."/>
            <person name="Chinwalla A."/>
            <person name="Leonard S."/>
            <person name="Crouse K."/>
            <person name="Collura K."/>
            <person name="Kudrna D."/>
            <person name="Currie J."/>
            <person name="He R."/>
            <person name="Angelova A."/>
            <person name="Rajasekar S."/>
            <person name="Mueller T."/>
            <person name="Lomeli R."/>
            <person name="Scara G."/>
            <person name="Ko A."/>
            <person name="Delaney K."/>
            <person name="Wissotski M."/>
            <person name="Lopez G."/>
            <person name="Campos D."/>
            <person name="Braidotti M."/>
            <person name="Ashley E."/>
            <person name="Golser W."/>
            <person name="Kim H."/>
            <person name="Lee S."/>
            <person name="Lin J."/>
            <person name="Dujmic Z."/>
            <person name="Kim W."/>
            <person name="Talag J."/>
            <person name="Zuccolo A."/>
            <person name="Fan C."/>
            <person name="Sebastian A."/>
            <person name="Kramer M."/>
            <person name="Spiegel L."/>
            <person name="Nascimento L."/>
            <person name="Zutavern T."/>
            <person name="Miller B."/>
            <person name="Ambroise C."/>
            <person name="Muller S."/>
            <person name="Spooner W."/>
            <person name="Narechania A."/>
            <person name="Ren L."/>
            <person name="Wei S."/>
            <person name="Kumari S."/>
            <person name="Faga B."/>
            <person name="Levy M.J."/>
            <person name="McMahan L."/>
            <person name="Van Buren P."/>
            <person name="Vaughn M.W."/>
            <person name="Ying K."/>
            <person name="Yeh C.-T."/>
            <person name="Emrich S.J."/>
            <person name="Jia Y."/>
            <person name="Kalyanaraman A."/>
            <person name="Hsia A.-P."/>
            <person name="Barbazuk W.B."/>
            <person name="Baucom R.S."/>
            <person name="Brutnell T.P."/>
            <person name="Carpita N.C."/>
            <person name="Chaparro C."/>
            <person name="Chia J.-M."/>
            <person name="Deragon J.-M."/>
            <person name="Estill J.C."/>
            <person name="Fu Y."/>
            <person name="Jeddeloh J.A."/>
            <person name="Han Y."/>
            <person name="Lee H."/>
            <person name="Li P."/>
            <person name="Lisch D.R."/>
            <person name="Liu S."/>
            <person name="Liu Z."/>
            <person name="Nagel D.H."/>
            <person name="McCann M.C."/>
            <person name="SanMiguel P."/>
            <person name="Myers A.M."/>
            <person name="Nettleton D."/>
            <person name="Nguyen J."/>
            <person name="Penning B.W."/>
            <person name="Ponnala L."/>
            <person name="Schneider K.L."/>
            <person name="Schwartz D.C."/>
            <person name="Sharma A."/>
            <person name="Soderlund C."/>
            <person name="Springer N.M."/>
            <person name="Sun Q."/>
            <person name="Wang H."/>
            <person name="Waterman M."/>
            <person name="Westerman R."/>
            <person name="Wolfgruber T.K."/>
            <person name="Yang L."/>
            <person name="Yu Y."/>
            <person name="Zhang L."/>
            <person name="Zhou S."/>
            <person name="Zhu Q."/>
            <person name="Bennetzen J.L."/>
            <person name="Dawe R.K."/>
            <person name="Jiang J."/>
            <person name="Jiang N."/>
            <person name="Presting G.G."/>
            <person name="Wessler S.R."/>
            <person name="Aluru S."/>
            <person name="Martienssen R.A."/>
            <person name="Clifton S.W."/>
            <person name="McCombie W.R."/>
            <person name="Wing R.A."/>
            <person name="Wilson R.K."/>
        </authorList>
    </citation>
    <scope>NUCLEOTIDE SEQUENCE [LARGE SCALE GENOMIC DNA]</scope>
    <source>
        <strain evidence="4">cv. B73</strain>
    </source>
</reference>
<accession>C0P8C9</accession>
<sequence>MVRPGHGDSGPSSIARAGAAMVRPGHGDPGPSSPADAGVATGVVAPSSGHAALRRPHCRRSPTGAQPAVAARSPCAGARERPLVARRPDAGASAGHGSEAGFAGHNTLRCAAPASSSSMGSDHVTAQYGRNSPSQCPTSYAARVRTRMRALLQACNRTIAWSGATAPLRWWASQPRQRHSVCCMRGPRSAFRCCRRLAVAAMRGRANGSDTSQSLECIPRWVAAQRW</sequence>
<evidence type="ECO:0000313" key="4">
    <source>
        <dbReference type="Proteomes" id="UP000007305"/>
    </source>
</evidence>
<dbReference type="Gramene" id="Zm00001eb378910_T001">
    <property type="protein sequence ID" value="Zm00001eb378910_P001"/>
    <property type="gene ID" value="Zm00001eb378910"/>
</dbReference>
<dbReference type="AlphaFoldDB" id="C0P8C9"/>
<feature type="region of interest" description="Disordered" evidence="1">
    <location>
        <begin position="112"/>
        <end position="133"/>
    </location>
</feature>
<reference evidence="3" key="3">
    <citation type="submission" date="2019-07" db="EMBL/GenBank/DDBJ databases">
        <authorList>
            <person name="Seetharam A."/>
            <person name="Woodhouse M."/>
            <person name="Cannon E."/>
        </authorList>
    </citation>
    <scope>NUCLEOTIDE SEQUENCE [LARGE SCALE GENOMIC DNA]</scope>
    <source>
        <strain evidence="3">cv. B73</strain>
    </source>
</reference>
<gene>
    <name evidence="3" type="primary">LOC100382496</name>
</gene>
<proteinExistence type="evidence at transcript level"/>
<dbReference type="KEGG" id="zma:100382496"/>
<organism evidence="2">
    <name type="scientific">Zea mays</name>
    <name type="common">Maize</name>
    <dbReference type="NCBI Taxonomy" id="4577"/>
    <lineage>
        <taxon>Eukaryota</taxon>
        <taxon>Viridiplantae</taxon>
        <taxon>Streptophyta</taxon>
        <taxon>Embryophyta</taxon>
        <taxon>Tracheophyta</taxon>
        <taxon>Spermatophyta</taxon>
        <taxon>Magnoliopsida</taxon>
        <taxon>Liliopsida</taxon>
        <taxon>Poales</taxon>
        <taxon>Poaceae</taxon>
        <taxon>PACMAD clade</taxon>
        <taxon>Panicoideae</taxon>
        <taxon>Andropogonodae</taxon>
        <taxon>Andropogoneae</taxon>
        <taxon>Tripsacinae</taxon>
        <taxon>Zea</taxon>
    </lineage>
</organism>
<dbReference type="RefSeq" id="NP_001308391.1">
    <property type="nucleotide sequence ID" value="NM_001321462.1"/>
</dbReference>